<evidence type="ECO:0000256" key="6">
    <source>
        <dbReference type="ARBA" id="ARBA00024343"/>
    </source>
</evidence>
<dbReference type="Proteomes" id="UP001497516">
    <property type="component" value="Chromosome 1"/>
</dbReference>
<feature type="domain" description="AP2/ERF" evidence="7">
    <location>
        <begin position="89"/>
        <end position="146"/>
    </location>
</feature>
<evidence type="ECO:0000259" key="7">
    <source>
        <dbReference type="PROSITE" id="PS51032"/>
    </source>
</evidence>
<dbReference type="GO" id="GO:0009873">
    <property type="term" value="P:ethylene-activated signaling pathway"/>
    <property type="evidence" value="ECO:0007669"/>
    <property type="project" value="InterPro"/>
</dbReference>
<comment type="subcellular location">
    <subcellularLocation>
        <location evidence="1">Nucleus</location>
    </subcellularLocation>
</comment>
<proteinExistence type="inferred from homology"/>
<accession>A0AAV2CDD6</accession>
<dbReference type="InterPro" id="IPR044808">
    <property type="entry name" value="ERF_plant"/>
</dbReference>
<evidence type="ECO:0000256" key="5">
    <source>
        <dbReference type="ARBA" id="ARBA00023242"/>
    </source>
</evidence>
<dbReference type="SMART" id="SM00380">
    <property type="entry name" value="AP2"/>
    <property type="match status" value="1"/>
</dbReference>
<dbReference type="GO" id="GO:0005634">
    <property type="term" value="C:nucleus"/>
    <property type="evidence" value="ECO:0007669"/>
    <property type="project" value="UniProtKB-SubCell"/>
</dbReference>
<dbReference type="PROSITE" id="PS51032">
    <property type="entry name" value="AP2_ERF"/>
    <property type="match status" value="1"/>
</dbReference>
<dbReference type="InterPro" id="IPR016177">
    <property type="entry name" value="DNA-bd_dom_sf"/>
</dbReference>
<name>A0AAV2CDD6_9ROSI</name>
<dbReference type="Pfam" id="PF00847">
    <property type="entry name" value="AP2"/>
    <property type="match status" value="1"/>
</dbReference>
<dbReference type="PANTHER" id="PTHR31190:SF181">
    <property type="entry name" value="OS02G0764700 PROTEIN"/>
    <property type="match status" value="1"/>
</dbReference>
<reference evidence="8 9" key="1">
    <citation type="submission" date="2024-04" db="EMBL/GenBank/DDBJ databases">
        <authorList>
            <person name="Fracassetti M."/>
        </authorList>
    </citation>
    <scope>NUCLEOTIDE SEQUENCE [LARGE SCALE GENOMIC DNA]</scope>
</reference>
<keyword evidence="9" id="KW-1185">Reference proteome</keyword>
<keyword evidence="5" id="KW-0539">Nucleus</keyword>
<dbReference type="FunFam" id="3.30.730.10:FF:000001">
    <property type="entry name" value="Ethylene-responsive transcription factor 2"/>
    <property type="match status" value="1"/>
</dbReference>
<dbReference type="InterPro" id="IPR036955">
    <property type="entry name" value="AP2/ERF_dom_sf"/>
</dbReference>
<evidence type="ECO:0000256" key="4">
    <source>
        <dbReference type="ARBA" id="ARBA00023163"/>
    </source>
</evidence>
<organism evidence="8 9">
    <name type="scientific">Linum trigynum</name>
    <dbReference type="NCBI Taxonomy" id="586398"/>
    <lineage>
        <taxon>Eukaryota</taxon>
        <taxon>Viridiplantae</taxon>
        <taxon>Streptophyta</taxon>
        <taxon>Embryophyta</taxon>
        <taxon>Tracheophyta</taxon>
        <taxon>Spermatophyta</taxon>
        <taxon>Magnoliopsida</taxon>
        <taxon>eudicotyledons</taxon>
        <taxon>Gunneridae</taxon>
        <taxon>Pentapetalae</taxon>
        <taxon>rosids</taxon>
        <taxon>fabids</taxon>
        <taxon>Malpighiales</taxon>
        <taxon>Linaceae</taxon>
        <taxon>Linum</taxon>
    </lineage>
</organism>
<dbReference type="GO" id="GO:0003700">
    <property type="term" value="F:DNA-binding transcription factor activity"/>
    <property type="evidence" value="ECO:0007669"/>
    <property type="project" value="InterPro"/>
</dbReference>
<dbReference type="EMBL" id="OZ034813">
    <property type="protein sequence ID" value="CAL1353886.1"/>
    <property type="molecule type" value="Genomic_DNA"/>
</dbReference>
<keyword evidence="3" id="KW-0238">DNA-binding</keyword>
<protein>
    <recommendedName>
        <fullName evidence="7">AP2/ERF domain-containing protein</fullName>
    </recommendedName>
</protein>
<dbReference type="CDD" id="cd00018">
    <property type="entry name" value="AP2"/>
    <property type="match status" value="1"/>
</dbReference>
<dbReference type="SUPFAM" id="SSF54171">
    <property type="entry name" value="DNA-binding domain"/>
    <property type="match status" value="1"/>
</dbReference>
<dbReference type="GO" id="GO:0003677">
    <property type="term" value="F:DNA binding"/>
    <property type="evidence" value="ECO:0007669"/>
    <property type="project" value="UniProtKB-KW"/>
</dbReference>
<evidence type="ECO:0000313" key="8">
    <source>
        <dbReference type="EMBL" id="CAL1353886.1"/>
    </source>
</evidence>
<comment type="similarity">
    <text evidence="6">Belongs to the AP2/ERF transcription factor family. ERF subfamily.</text>
</comment>
<keyword evidence="2" id="KW-0805">Transcription regulation</keyword>
<keyword evidence="4" id="KW-0804">Transcription</keyword>
<evidence type="ECO:0000256" key="1">
    <source>
        <dbReference type="ARBA" id="ARBA00004123"/>
    </source>
</evidence>
<dbReference type="PANTHER" id="PTHR31190">
    <property type="entry name" value="DNA-BINDING DOMAIN"/>
    <property type="match status" value="1"/>
</dbReference>
<gene>
    <name evidence="8" type="ORF">LTRI10_LOCUS1753</name>
</gene>
<dbReference type="AlphaFoldDB" id="A0AAV2CDD6"/>
<dbReference type="Gene3D" id="3.30.730.10">
    <property type="entry name" value="AP2/ERF domain"/>
    <property type="match status" value="1"/>
</dbReference>
<dbReference type="PRINTS" id="PR00367">
    <property type="entry name" value="ETHRSPELEMNT"/>
</dbReference>
<evidence type="ECO:0000256" key="2">
    <source>
        <dbReference type="ARBA" id="ARBA00023015"/>
    </source>
</evidence>
<evidence type="ECO:0000313" key="9">
    <source>
        <dbReference type="Proteomes" id="UP001497516"/>
    </source>
</evidence>
<evidence type="ECO:0000256" key="3">
    <source>
        <dbReference type="ARBA" id="ARBA00023125"/>
    </source>
</evidence>
<sequence>MEAFRDYNTQPHHQAGRGLHLVSAFKHIISGADGLTPEQLTLLFSSSSSSAIAAVVPSSMAAGPAAAASSSSLPSCNEGITKKKARKNRYRGVWHRPWGKWAAEIRNPEKAVRVWLGTFETAEETARAYNRKAIELRGERTKTNFPMAECAGDQTVVT</sequence>
<dbReference type="InterPro" id="IPR001471">
    <property type="entry name" value="AP2/ERF_dom"/>
</dbReference>